<gene>
    <name evidence="1" type="ORF">GA0111570_10467</name>
</gene>
<name>A0A1G6GLP5_9ACTN</name>
<dbReference type="STRING" id="1577474.GA0111570_10467"/>
<evidence type="ECO:0000313" key="1">
    <source>
        <dbReference type="EMBL" id="SDB82931.1"/>
    </source>
</evidence>
<reference evidence="1 2" key="1">
    <citation type="submission" date="2016-06" db="EMBL/GenBank/DDBJ databases">
        <authorList>
            <person name="Olsen C.W."/>
            <person name="Carey S."/>
            <person name="Hinshaw L."/>
            <person name="Karasin A.I."/>
        </authorList>
    </citation>
    <scope>NUCLEOTIDE SEQUENCE [LARGE SCALE GENOMIC DNA]</scope>
    <source>
        <strain evidence="1 2">LZ-22</strain>
    </source>
</reference>
<evidence type="ECO:0000313" key="2">
    <source>
        <dbReference type="Proteomes" id="UP000199086"/>
    </source>
</evidence>
<dbReference type="EMBL" id="FMYF01000004">
    <property type="protein sequence ID" value="SDB82931.1"/>
    <property type="molecule type" value="Genomic_DNA"/>
</dbReference>
<proteinExistence type="predicted"/>
<accession>A0A1G6GLP5</accession>
<protein>
    <submittedName>
        <fullName evidence="1">Uncharacterized protein</fullName>
    </submittedName>
</protein>
<dbReference type="Proteomes" id="UP000199086">
    <property type="component" value="Unassembled WGS sequence"/>
</dbReference>
<sequence>MYDHPLLDFGERCALAGFVPIADRAELWERIGASERACSPEDSPTEGVLSIDGIGPGRWDGWRGHIATVTASMPVDPADVEAEQAEVVREMTVVFGDPHVIRGQEDAVYRWRIDDWTVEVGIDAVERNRVELTVADRELLAG</sequence>
<dbReference type="RefSeq" id="WP_092608483.1">
    <property type="nucleotide sequence ID" value="NZ_FMYF01000004.1"/>
</dbReference>
<dbReference type="AlphaFoldDB" id="A0A1G6GLP5"/>
<keyword evidence="2" id="KW-1185">Reference proteome</keyword>
<organism evidence="1 2">
    <name type="scientific">Raineyella antarctica</name>
    <dbReference type="NCBI Taxonomy" id="1577474"/>
    <lineage>
        <taxon>Bacteria</taxon>
        <taxon>Bacillati</taxon>
        <taxon>Actinomycetota</taxon>
        <taxon>Actinomycetes</taxon>
        <taxon>Propionibacteriales</taxon>
        <taxon>Propionibacteriaceae</taxon>
        <taxon>Raineyella</taxon>
    </lineage>
</organism>